<organism evidence="2 3">
    <name type="scientific">Schizopora paradoxa</name>
    <dbReference type="NCBI Taxonomy" id="27342"/>
    <lineage>
        <taxon>Eukaryota</taxon>
        <taxon>Fungi</taxon>
        <taxon>Dikarya</taxon>
        <taxon>Basidiomycota</taxon>
        <taxon>Agaricomycotina</taxon>
        <taxon>Agaricomycetes</taxon>
        <taxon>Hymenochaetales</taxon>
        <taxon>Schizoporaceae</taxon>
        <taxon>Schizopora</taxon>
    </lineage>
</organism>
<feature type="transmembrane region" description="Helical" evidence="1">
    <location>
        <begin position="190"/>
        <end position="207"/>
    </location>
</feature>
<name>A0A0H2R9P6_9AGAM</name>
<evidence type="ECO:0000313" key="3">
    <source>
        <dbReference type="Proteomes" id="UP000053477"/>
    </source>
</evidence>
<dbReference type="InParanoid" id="A0A0H2R9P6"/>
<feature type="transmembrane region" description="Helical" evidence="1">
    <location>
        <begin position="138"/>
        <end position="160"/>
    </location>
</feature>
<sequence>MVNEKQQVLPEIDENEWREETLRNAYAGILDEDAFEYEKARFRGLQELRGKKLEEQRKREEWRAFLQHPGWIAVAPLMLCVYSHFTFGLAMLPAIIFNQVVFLRPPNDFSQVPVTVGLLITTWLSWRTMRRTLKETIPALALLLDLCCLGLAVASTPRFLHWISSHINKWWPKISFESICEHFGYNSTHVWWIMYTLLVAALSIRFFHKM</sequence>
<proteinExistence type="predicted"/>
<dbReference type="Gene3D" id="1.20.1250.20">
    <property type="entry name" value="MFS general substrate transporter like domains"/>
    <property type="match status" value="1"/>
</dbReference>
<accession>A0A0H2R9P6</accession>
<dbReference type="AlphaFoldDB" id="A0A0H2R9P6"/>
<keyword evidence="1" id="KW-0472">Membrane</keyword>
<evidence type="ECO:0000313" key="2">
    <source>
        <dbReference type="EMBL" id="KLO08082.1"/>
    </source>
</evidence>
<keyword evidence="3" id="KW-1185">Reference proteome</keyword>
<reference evidence="2 3" key="1">
    <citation type="submission" date="2015-04" db="EMBL/GenBank/DDBJ databases">
        <title>Complete genome sequence of Schizopora paradoxa KUC8140, a cosmopolitan wood degrader in East Asia.</title>
        <authorList>
            <consortium name="DOE Joint Genome Institute"/>
            <person name="Min B."/>
            <person name="Park H."/>
            <person name="Jang Y."/>
            <person name="Kim J.-J."/>
            <person name="Kim K.H."/>
            <person name="Pangilinan J."/>
            <person name="Lipzen A."/>
            <person name="Riley R."/>
            <person name="Grigoriev I.V."/>
            <person name="Spatafora J.W."/>
            <person name="Choi I.-G."/>
        </authorList>
    </citation>
    <scope>NUCLEOTIDE SEQUENCE [LARGE SCALE GENOMIC DNA]</scope>
    <source>
        <strain evidence="2 3">KUC8140</strain>
    </source>
</reference>
<dbReference type="OrthoDB" id="10461881at2759"/>
<protein>
    <submittedName>
        <fullName evidence="2">Uncharacterized protein</fullName>
    </submittedName>
</protein>
<dbReference type="InterPro" id="IPR036259">
    <property type="entry name" value="MFS_trans_sf"/>
</dbReference>
<dbReference type="Proteomes" id="UP000053477">
    <property type="component" value="Unassembled WGS sequence"/>
</dbReference>
<gene>
    <name evidence="2" type="ORF">SCHPADRAFT_1001185</name>
</gene>
<feature type="transmembrane region" description="Helical" evidence="1">
    <location>
        <begin position="109"/>
        <end position="126"/>
    </location>
</feature>
<keyword evidence="1" id="KW-1133">Transmembrane helix</keyword>
<evidence type="ECO:0000256" key="1">
    <source>
        <dbReference type="SAM" id="Phobius"/>
    </source>
</evidence>
<keyword evidence="1" id="KW-0812">Transmembrane</keyword>
<dbReference type="EMBL" id="KQ086107">
    <property type="protein sequence ID" value="KLO08082.1"/>
    <property type="molecule type" value="Genomic_DNA"/>
</dbReference>
<feature type="transmembrane region" description="Helical" evidence="1">
    <location>
        <begin position="71"/>
        <end position="97"/>
    </location>
</feature>